<feature type="domain" description="Helicase HerA central" evidence="5">
    <location>
        <begin position="173"/>
        <end position="357"/>
    </location>
</feature>
<proteinExistence type="inferred from homology"/>
<sequence>MGADALTDFDGALEARLERLDNSVVEFERYKSSHYIGVCTATYNIQVMRRLLPGMIFAVPNFRSDAKQRYTLFELVGFRPVHFGAAAITADTLPEIRKEVFEKVRYEWVKGSKAAYIQFTGNPINYDLIVDGSEYSFERGWSFPLLGGEVSFLTESSISHLINNGLPTDSPTIAKLISHEGVNVKVDAYALTSYHVGVFAYTGGGKSNLVSHLIRTVMNSTPTTKVVVFDVAGEYSVNLADIMLSEAYESLLLIEEEVLSADQLSSRFTLPKGFAGKVATSVNTFAEALIRRKRVSKVAEHKLYARHLETRVTYNDVAEMISEKIDYYADKKNATLKVLLIGVLGQLSSFIKQRNLGWENPVGAELSEFIQGLNVDLSQKPMQNLMTDMRVIADSVNRQPDKEAYWEGFSDSQLVNLLNDPAGVRLVVVSFTDVSRLRRFAANVCTRVLQFRKSRFRKDPPVFFVFDEAQELIPKEARDDDGTRYSSYAIEQLLRQGRKYGLGGLIATQRLAYLNTNVLQQIHTYFVGTLPRPYDRTTISDQFAVDPTIVDKTLELQSGEWLLSSYSATGVRNMPMFITTPNNEETVIETLKKLSA</sequence>
<evidence type="ECO:0000256" key="3">
    <source>
        <dbReference type="ARBA" id="ARBA00048954"/>
    </source>
</evidence>
<dbReference type="AlphaFoldDB" id="A0A2R6AWQ5"/>
<dbReference type="Proteomes" id="UP000240490">
    <property type="component" value="Unassembled WGS sequence"/>
</dbReference>
<comment type="catalytic activity">
    <reaction evidence="4">
        <text>ATP + H2O = ADP + phosphate + H(+)</text>
        <dbReference type="Rhea" id="RHEA:13065"/>
        <dbReference type="ChEBI" id="CHEBI:15377"/>
        <dbReference type="ChEBI" id="CHEBI:15378"/>
        <dbReference type="ChEBI" id="CHEBI:30616"/>
        <dbReference type="ChEBI" id="CHEBI:43474"/>
        <dbReference type="ChEBI" id="CHEBI:456216"/>
        <dbReference type="EC" id="5.6.2.4"/>
    </reaction>
</comment>
<dbReference type="InterPro" id="IPR008571">
    <property type="entry name" value="HerA-like"/>
</dbReference>
<comment type="similarity">
    <text evidence="1">Belongs to the HerA family.</text>
</comment>
<dbReference type="Pfam" id="PF01935">
    <property type="entry name" value="DUF87"/>
    <property type="match status" value="1"/>
</dbReference>
<dbReference type="EMBL" id="NEXJ01000068">
    <property type="protein sequence ID" value="PSN90822.1"/>
    <property type="molecule type" value="Genomic_DNA"/>
</dbReference>
<evidence type="ECO:0000313" key="7">
    <source>
        <dbReference type="Proteomes" id="UP000240490"/>
    </source>
</evidence>
<dbReference type="SUPFAM" id="SSF52540">
    <property type="entry name" value="P-loop containing nucleoside triphosphate hydrolases"/>
    <property type="match status" value="1"/>
</dbReference>
<dbReference type="Gene3D" id="3.40.50.300">
    <property type="entry name" value="P-loop containing nucleotide triphosphate hydrolases"/>
    <property type="match status" value="2"/>
</dbReference>
<comment type="catalytic activity">
    <reaction evidence="2">
        <text>Couples ATP hydrolysis with the unwinding of duplex DNA by translocating in the 3'-5' direction.</text>
        <dbReference type="EC" id="5.6.2.4"/>
    </reaction>
</comment>
<reference evidence="6 7" key="1">
    <citation type="submission" date="2017-04" db="EMBL/GenBank/DDBJ databases">
        <title>Novel microbial lineages endemic to geothermal iron-oxide mats fill important gaps in the evolutionary history of Archaea.</title>
        <authorList>
            <person name="Jay Z.J."/>
            <person name="Beam J.P."/>
            <person name="Dlakic M."/>
            <person name="Rusch D.B."/>
            <person name="Kozubal M.A."/>
            <person name="Inskeep W.P."/>
        </authorList>
    </citation>
    <scope>NUCLEOTIDE SEQUENCE [LARGE SCALE GENOMIC DNA]</scope>
    <source>
        <strain evidence="6">ECH_B_SAG-M15</strain>
    </source>
</reference>
<dbReference type="PANTHER" id="PTHR42957">
    <property type="entry name" value="HELICASE MJ1565-RELATED"/>
    <property type="match status" value="1"/>
</dbReference>
<dbReference type="PANTHER" id="PTHR42957:SF2">
    <property type="entry name" value="HELICASE HERA CENTRAL DOMAIN-CONTAINING PROTEIN"/>
    <property type="match status" value="1"/>
</dbReference>
<evidence type="ECO:0000313" key="6">
    <source>
        <dbReference type="EMBL" id="PSN90822.1"/>
    </source>
</evidence>
<dbReference type="GO" id="GO:0043138">
    <property type="term" value="F:3'-5' DNA helicase activity"/>
    <property type="evidence" value="ECO:0007669"/>
    <property type="project" value="UniProtKB-EC"/>
</dbReference>
<organism evidence="6 7">
    <name type="scientific">Candidatus Marsarchaeota G2 archaeon ECH_B_SAG-M15</name>
    <dbReference type="NCBI Taxonomy" id="1978162"/>
    <lineage>
        <taxon>Archaea</taxon>
        <taxon>Candidatus Marsarchaeota</taxon>
        <taxon>Candidatus Marsarchaeota group 2</taxon>
    </lineage>
</organism>
<evidence type="ECO:0000256" key="4">
    <source>
        <dbReference type="ARBA" id="ARBA00048988"/>
    </source>
</evidence>
<dbReference type="InterPro" id="IPR002789">
    <property type="entry name" value="HerA_central"/>
</dbReference>
<comment type="caution">
    <text evidence="6">The sequence shown here is derived from an EMBL/GenBank/DDBJ whole genome shotgun (WGS) entry which is preliminary data.</text>
</comment>
<evidence type="ECO:0000256" key="1">
    <source>
        <dbReference type="ARBA" id="ARBA00007816"/>
    </source>
</evidence>
<evidence type="ECO:0000259" key="5">
    <source>
        <dbReference type="Pfam" id="PF01935"/>
    </source>
</evidence>
<gene>
    <name evidence="6" type="ORF">B9Q08_03940</name>
</gene>
<comment type="catalytic activity">
    <reaction evidence="3">
        <text>ATP + H2O = ADP + phosphate + H(+)</text>
        <dbReference type="Rhea" id="RHEA:13065"/>
        <dbReference type="ChEBI" id="CHEBI:15377"/>
        <dbReference type="ChEBI" id="CHEBI:15378"/>
        <dbReference type="ChEBI" id="CHEBI:30616"/>
        <dbReference type="ChEBI" id="CHEBI:43474"/>
        <dbReference type="ChEBI" id="CHEBI:456216"/>
        <dbReference type="EC" id="5.6.2.3"/>
    </reaction>
</comment>
<dbReference type="InterPro" id="IPR027417">
    <property type="entry name" value="P-loop_NTPase"/>
</dbReference>
<dbReference type="GO" id="GO:0043139">
    <property type="term" value="F:5'-3' DNA helicase activity"/>
    <property type="evidence" value="ECO:0007669"/>
    <property type="project" value="UniProtKB-EC"/>
</dbReference>
<name>A0A2R6AWQ5_9ARCH</name>
<evidence type="ECO:0000256" key="2">
    <source>
        <dbReference type="ARBA" id="ARBA00034617"/>
    </source>
</evidence>
<protein>
    <recommendedName>
        <fullName evidence="5">Helicase HerA central domain-containing protein</fullName>
    </recommendedName>
</protein>
<accession>A0A2R6AWQ5</accession>